<reference evidence="4 5" key="1">
    <citation type="submission" date="2018-10" db="EMBL/GenBank/DDBJ databases">
        <title>Genomic Encyclopedia of Type Strains, Phase IV (KMG-IV): sequencing the most valuable type-strain genomes for metagenomic binning, comparative biology and taxonomic classification.</title>
        <authorList>
            <person name="Goeker M."/>
        </authorList>
    </citation>
    <scope>NUCLEOTIDE SEQUENCE [LARGE SCALE GENOMIC DNA]</scope>
    <source>
        <strain evidence="4 5">DSM 25080</strain>
    </source>
</reference>
<comment type="function">
    <text evidence="1">Required for ubiquinone (coenzyme Q) biosynthesis. Binds hydrophobic ubiquinone biosynthetic intermediates via its SCP2 domain and is essential for the stability of the Ubi complex. May constitute a docking platform where Ubi enzymes assemble and access their SCP2-bound polyprenyl substrates.</text>
</comment>
<dbReference type="GO" id="GO:0006744">
    <property type="term" value="P:ubiquinone biosynthetic process"/>
    <property type="evidence" value="ECO:0007669"/>
    <property type="project" value="UniProtKB-UniRule"/>
</dbReference>
<evidence type="ECO:0000313" key="4">
    <source>
        <dbReference type="EMBL" id="RMA82348.1"/>
    </source>
</evidence>
<dbReference type="GO" id="GO:0005737">
    <property type="term" value="C:cytoplasm"/>
    <property type="evidence" value="ECO:0007669"/>
    <property type="project" value="UniProtKB-SubCell"/>
</dbReference>
<dbReference type="Proteomes" id="UP000267187">
    <property type="component" value="Unassembled WGS sequence"/>
</dbReference>
<name>A0A3M0AHV7_9GAMM</name>
<keyword evidence="5" id="KW-1185">Reference proteome</keyword>
<dbReference type="InterPro" id="IPR038989">
    <property type="entry name" value="UbiJ"/>
</dbReference>
<keyword evidence="1" id="KW-0831">Ubiquinone biosynthesis</keyword>
<dbReference type="InterPro" id="IPR003033">
    <property type="entry name" value="SCP2_sterol-bd_dom"/>
</dbReference>
<feature type="coiled-coil region" evidence="2">
    <location>
        <begin position="172"/>
        <end position="199"/>
    </location>
</feature>
<dbReference type="OrthoDB" id="5801225at2"/>
<comment type="similarity">
    <text evidence="1">Belongs to the UbiJ family.</text>
</comment>
<accession>A0A3M0AHV7</accession>
<keyword evidence="4" id="KW-0830">Ubiquinone</keyword>
<comment type="caution">
    <text evidence="4">The sequence shown here is derived from an EMBL/GenBank/DDBJ whole genome shotgun (WGS) entry which is preliminary data.</text>
</comment>
<dbReference type="HAMAP" id="MF_02215">
    <property type="entry name" value="UbiJ"/>
    <property type="match status" value="1"/>
</dbReference>
<evidence type="ECO:0000256" key="2">
    <source>
        <dbReference type="SAM" id="Coils"/>
    </source>
</evidence>
<sequence length="199" mass="21457">MIQIAATAALEHAVNGALSLDAGAEHVLAPLNGCVLKLSITSPSMTLFAIFSGAEINLYQQYAGEVHLELSGSAAEFVAMARNPESNALIDSGVKAHGQTGVLIQLNEALPKLDLDPEGKLADWIGPIAAHQLGSGARKLWSGLKQAKTSFDRLAGESIHYEARLAPSPEELAQFSADVRDVQRRFERLEARFNQWKSR</sequence>
<proteinExistence type="inferred from homology"/>
<feature type="domain" description="SCP2" evidence="3">
    <location>
        <begin position="16"/>
        <end position="109"/>
    </location>
</feature>
<protein>
    <recommendedName>
        <fullName evidence="1">Ubiquinone biosynthesis accessory factor UbiJ</fullName>
    </recommendedName>
</protein>
<organism evidence="4 5">
    <name type="scientific">Umboniibacter marinipuniceus</name>
    <dbReference type="NCBI Taxonomy" id="569599"/>
    <lineage>
        <taxon>Bacteria</taxon>
        <taxon>Pseudomonadati</taxon>
        <taxon>Pseudomonadota</taxon>
        <taxon>Gammaproteobacteria</taxon>
        <taxon>Cellvibrionales</taxon>
        <taxon>Cellvibrionaceae</taxon>
        <taxon>Umboniibacter</taxon>
    </lineage>
</organism>
<evidence type="ECO:0000256" key="1">
    <source>
        <dbReference type="HAMAP-Rule" id="MF_02215"/>
    </source>
</evidence>
<dbReference type="RefSeq" id="WP_121875686.1">
    <property type="nucleotide sequence ID" value="NZ_REFJ01000001.1"/>
</dbReference>
<dbReference type="EMBL" id="REFJ01000001">
    <property type="protein sequence ID" value="RMA82348.1"/>
    <property type="molecule type" value="Genomic_DNA"/>
</dbReference>
<keyword evidence="2" id="KW-0175">Coiled coil</keyword>
<dbReference type="UniPathway" id="UPA00232"/>
<comment type="pathway">
    <text evidence="1">Cofactor biosynthesis; ubiquinone biosynthesis.</text>
</comment>
<keyword evidence="1" id="KW-0963">Cytoplasm</keyword>
<dbReference type="PANTHER" id="PTHR38693:SF1">
    <property type="entry name" value="UBIQUINONE BIOSYNTHESIS ACCESSORY FACTOR UBIJ"/>
    <property type="match status" value="1"/>
</dbReference>
<comment type="subcellular location">
    <subcellularLocation>
        <location evidence="1">Cytoplasm</location>
    </subcellularLocation>
</comment>
<dbReference type="Pfam" id="PF02036">
    <property type="entry name" value="SCP2"/>
    <property type="match status" value="1"/>
</dbReference>
<gene>
    <name evidence="1" type="primary">ubiJ</name>
    <name evidence="4" type="ORF">DFR27_0297</name>
</gene>
<dbReference type="AlphaFoldDB" id="A0A3M0AHV7"/>
<dbReference type="PANTHER" id="PTHR38693">
    <property type="entry name" value="UBIQUINONE BIOSYNTHESIS PROTEIN UBIJ"/>
    <property type="match status" value="1"/>
</dbReference>
<evidence type="ECO:0000259" key="3">
    <source>
        <dbReference type="Pfam" id="PF02036"/>
    </source>
</evidence>
<evidence type="ECO:0000313" key="5">
    <source>
        <dbReference type="Proteomes" id="UP000267187"/>
    </source>
</evidence>